<dbReference type="AlphaFoldDB" id="A0A1H6XG29"/>
<feature type="region of interest" description="Disordered" evidence="5">
    <location>
        <begin position="325"/>
        <end position="349"/>
    </location>
</feature>
<dbReference type="PANTHER" id="PTHR42988:SF2">
    <property type="entry name" value="CYCLIC NUCLEOTIDE PHOSPHODIESTERASE CBUA0032-RELATED"/>
    <property type="match status" value="1"/>
</dbReference>
<feature type="domain" description="Calcineurin-like phosphoesterase" evidence="6">
    <location>
        <begin position="27"/>
        <end position="238"/>
    </location>
</feature>
<accession>A0A2H4Q3V1</accession>
<dbReference type="GO" id="GO:0046872">
    <property type="term" value="F:metal ion binding"/>
    <property type="evidence" value="ECO:0007669"/>
    <property type="project" value="UniProtKB-KW"/>
</dbReference>
<dbReference type="RefSeq" id="WP_089673687.1">
    <property type="nucleotide sequence ID" value="NZ_CP024845.1"/>
</dbReference>
<dbReference type="Gene3D" id="3.60.21.10">
    <property type="match status" value="1"/>
</dbReference>
<name>A0A1H6XG29_9EURY</name>
<sequence>MRGRQFRQFGSTVMARLTAPTAPRPTRLAVVADPHVSTRATDSPKQFEKTASLFKSTIMDINSRDVNAVLSVGDLTKDGAPWDFDRVDDLLAELDAPFFAVPGNHDVPKTFDDHRSASRGRFIDHYTPGTLPYQIEVGGVDIFALDSAWTADGDLRDSHDGRITDDQLAWLTDRIETADCPLVFTHHNLPPTARQAEASGVASGIDMSGVPIMRNGDEVMETLAAAGVPLVVTGHIHLPGVAHYDSPTVGDGTVTEVTSPATCTFPQAYLLLDIDSRGTTVRYVPIASERESLDAYHARLGGTDVDRGQAALGAIRTAQFPLHEEWVPTQSRPQQPPTSPRSRSPSVDN</sequence>
<evidence type="ECO:0000313" key="8">
    <source>
        <dbReference type="Proteomes" id="UP000198888"/>
    </source>
</evidence>
<dbReference type="PANTHER" id="PTHR42988">
    <property type="entry name" value="PHOSPHOHYDROLASE"/>
    <property type="match status" value="1"/>
</dbReference>
<evidence type="ECO:0000256" key="3">
    <source>
        <dbReference type="ARBA" id="ARBA00023004"/>
    </source>
</evidence>
<evidence type="ECO:0000256" key="1">
    <source>
        <dbReference type="ARBA" id="ARBA00022723"/>
    </source>
</evidence>
<dbReference type="GO" id="GO:0016787">
    <property type="term" value="F:hydrolase activity"/>
    <property type="evidence" value="ECO:0007669"/>
    <property type="project" value="UniProtKB-KW"/>
</dbReference>
<dbReference type="InterPro" id="IPR004843">
    <property type="entry name" value="Calcineurin-like_PHP"/>
</dbReference>
<keyword evidence="8" id="KW-1185">Reference proteome</keyword>
<keyword evidence="1" id="KW-0479">Metal-binding</keyword>
<gene>
    <name evidence="7" type="ORF">SAMN05444271_13912</name>
</gene>
<dbReference type="OrthoDB" id="7513at2157"/>
<evidence type="ECO:0000259" key="6">
    <source>
        <dbReference type="Pfam" id="PF00149"/>
    </source>
</evidence>
<feature type="compositionally biased region" description="Low complexity" evidence="5">
    <location>
        <begin position="340"/>
        <end position="349"/>
    </location>
</feature>
<dbReference type="Proteomes" id="UP000198888">
    <property type="component" value="Unassembled WGS sequence"/>
</dbReference>
<dbReference type="SUPFAM" id="SSF56300">
    <property type="entry name" value="Metallo-dependent phosphatases"/>
    <property type="match status" value="1"/>
</dbReference>
<protein>
    <submittedName>
        <fullName evidence="7">3',5'-cyclic AMP phosphodiesterase CpdA</fullName>
    </submittedName>
</protein>
<dbReference type="InterPro" id="IPR029052">
    <property type="entry name" value="Metallo-depent_PP-like"/>
</dbReference>
<dbReference type="STRING" id="1073996.SAMN05444271_13912"/>
<keyword evidence="3" id="KW-0408">Iron</keyword>
<dbReference type="Pfam" id="PF00149">
    <property type="entry name" value="Metallophos"/>
    <property type="match status" value="1"/>
</dbReference>
<proteinExistence type="inferred from homology"/>
<dbReference type="InterPro" id="IPR050884">
    <property type="entry name" value="CNP_phosphodiesterase-III"/>
</dbReference>
<dbReference type="EMBL" id="FNYR01000039">
    <property type="protein sequence ID" value="SEJ28049.1"/>
    <property type="molecule type" value="Genomic_DNA"/>
</dbReference>
<accession>A0A1H6XG29</accession>
<evidence type="ECO:0000256" key="2">
    <source>
        <dbReference type="ARBA" id="ARBA00022801"/>
    </source>
</evidence>
<organism evidence="7 8">
    <name type="scientific">Halohasta litchfieldiae</name>
    <dbReference type="NCBI Taxonomy" id="1073996"/>
    <lineage>
        <taxon>Archaea</taxon>
        <taxon>Methanobacteriati</taxon>
        <taxon>Methanobacteriota</taxon>
        <taxon>Stenosarchaea group</taxon>
        <taxon>Halobacteria</taxon>
        <taxon>Halobacteriales</taxon>
        <taxon>Haloferacaceae</taxon>
        <taxon>Halohasta</taxon>
    </lineage>
</organism>
<reference evidence="7 8" key="1">
    <citation type="submission" date="2016-10" db="EMBL/GenBank/DDBJ databases">
        <authorList>
            <person name="de Groot N.N."/>
        </authorList>
    </citation>
    <scope>NUCLEOTIDE SEQUENCE [LARGE SCALE GENOMIC DNA]</scope>
    <source>
        <strain evidence="7 8">DSM 22187</strain>
    </source>
</reference>
<evidence type="ECO:0000256" key="5">
    <source>
        <dbReference type="SAM" id="MobiDB-lite"/>
    </source>
</evidence>
<comment type="similarity">
    <text evidence="4">Belongs to the cyclic nucleotide phosphodiesterase class-III family.</text>
</comment>
<evidence type="ECO:0000256" key="4">
    <source>
        <dbReference type="ARBA" id="ARBA00025742"/>
    </source>
</evidence>
<dbReference type="GeneID" id="35003044"/>
<dbReference type="KEGG" id="hae:halTADL_2264"/>
<evidence type="ECO:0000313" key="7">
    <source>
        <dbReference type="EMBL" id="SEJ28049.1"/>
    </source>
</evidence>
<keyword evidence="2" id="KW-0378">Hydrolase</keyword>